<reference evidence="2" key="1">
    <citation type="submission" date="2015-09" db="EMBL/GenBank/DDBJ databases">
        <authorList>
            <person name="Daims H."/>
        </authorList>
    </citation>
    <scope>NUCLEOTIDE SEQUENCE [LARGE SCALE GENOMIC DNA]</scope>
</reference>
<dbReference type="AlphaFoldDB" id="A0A0S4KQQ6"/>
<dbReference type="OrthoDB" id="238106at2"/>
<dbReference type="Proteomes" id="UP000066284">
    <property type="component" value="Chromosome 1"/>
</dbReference>
<name>A0A0S4KQQ6_9BACT</name>
<gene>
    <name evidence="1" type="ORF">NITINOP_0657</name>
</gene>
<proteinExistence type="predicted"/>
<protein>
    <recommendedName>
        <fullName evidence="3">DUF1207 domain-containing protein</fullName>
    </recommendedName>
</protein>
<sequence>MDRGRARSGGVIVMVGMAVLLGGTAFAEQDTKHDEKQLQPVRDCRFGQSDNRATSEAFPSDDVFRPLMADPKQPQFFAVWQHFRPRNGGSSFNWGSVAIGENFGFYTKRQGCDGWQVGLLTGVFAQFNLDQKNAELINADFNVGIPLSWRSGNWSARLRYYHQSSHIGDEFLERNQGTGFRRLTVSFEEVDGILSYDYRWLRLYGGGGVLVHREPDTVDRLRLQWGFEARASSLAMPGPFTFLNRLMVTPLLSADFKSLEQHGWLIDTSVLGGFEWSRPDSQRRFRIMAAYYYGHNPYGQFFIDQKIEAIGVGAYFIF</sequence>
<evidence type="ECO:0000313" key="2">
    <source>
        <dbReference type="Proteomes" id="UP000066284"/>
    </source>
</evidence>
<dbReference type="EMBL" id="LN885086">
    <property type="protein sequence ID" value="CUQ65632.1"/>
    <property type="molecule type" value="Genomic_DNA"/>
</dbReference>
<dbReference type="RefSeq" id="WP_082633518.1">
    <property type="nucleotide sequence ID" value="NZ_LN885086.1"/>
</dbReference>
<dbReference type="KEGG" id="nio:NITINOP_0657"/>
<accession>A0A0S4KQQ6</accession>
<keyword evidence="2" id="KW-1185">Reference proteome</keyword>
<dbReference type="InterPro" id="IPR009599">
    <property type="entry name" value="DUF1207"/>
</dbReference>
<dbReference type="Pfam" id="PF06727">
    <property type="entry name" value="DUF1207"/>
    <property type="match status" value="1"/>
</dbReference>
<evidence type="ECO:0008006" key="3">
    <source>
        <dbReference type="Google" id="ProtNLM"/>
    </source>
</evidence>
<dbReference type="STRING" id="1715989.NITINOP_0657"/>
<organism evidence="1 2">
    <name type="scientific">Candidatus Nitrospira inopinata</name>
    <dbReference type="NCBI Taxonomy" id="1715989"/>
    <lineage>
        <taxon>Bacteria</taxon>
        <taxon>Pseudomonadati</taxon>
        <taxon>Nitrospirota</taxon>
        <taxon>Nitrospiria</taxon>
        <taxon>Nitrospirales</taxon>
        <taxon>Nitrospiraceae</taxon>
        <taxon>Nitrospira</taxon>
    </lineage>
</organism>
<evidence type="ECO:0000313" key="1">
    <source>
        <dbReference type="EMBL" id="CUQ65632.1"/>
    </source>
</evidence>